<dbReference type="EMBL" id="JAGGLR010000050">
    <property type="protein sequence ID" value="MBP2068742.1"/>
    <property type="molecule type" value="Genomic_DNA"/>
</dbReference>
<evidence type="ECO:0000313" key="3">
    <source>
        <dbReference type="Proteomes" id="UP000756710"/>
    </source>
</evidence>
<name>A0A061ACJ0_9ACTN</name>
<dbReference type="Proteomes" id="UP000756710">
    <property type="component" value="Unassembled WGS sequence"/>
</dbReference>
<reference evidence="2 3" key="2">
    <citation type="submission" date="2021-03" db="EMBL/GenBank/DDBJ databases">
        <title>Genomic Encyclopedia of Type Strains, Phase IV (KMG-IV): sequencing the most valuable type-strain genomes for metagenomic binning, comparative biology and taxonomic classification.</title>
        <authorList>
            <person name="Goeker M."/>
        </authorList>
    </citation>
    <scope>NUCLEOTIDE SEQUENCE [LARGE SCALE GENOMIC DNA]</scope>
    <source>
        <strain evidence="2 3">DSM 41954</strain>
    </source>
</reference>
<gene>
    <name evidence="2" type="ORF">J2Z30_009824</name>
    <name evidence="1" type="ORF">SIRAN27</name>
</gene>
<reference evidence="1" key="1">
    <citation type="submission" date="2014-05" db="EMBL/GenBank/DDBJ databases">
        <authorList>
            <person name="Horn Fabian"/>
        </authorList>
    </citation>
    <scope>NUCLEOTIDE SEQUENCE</scope>
</reference>
<evidence type="ECO:0000313" key="2">
    <source>
        <dbReference type="EMBL" id="MBP2068742.1"/>
    </source>
</evidence>
<dbReference type="GeneID" id="32474364"/>
<keyword evidence="3" id="KW-1185">Reference proteome</keyword>
<proteinExistence type="predicted"/>
<dbReference type="EMBL" id="LK022849">
    <property type="protein sequence ID" value="CDR18126.1"/>
    <property type="molecule type" value="Genomic_DNA"/>
</dbReference>
<dbReference type="RefSeq" id="WP_044582641.1">
    <property type="nucleotide sequence ID" value="NZ_BAABDR010000091.1"/>
</dbReference>
<organism evidence="1">
    <name type="scientific">Streptomyces iranensis</name>
    <dbReference type="NCBI Taxonomy" id="576784"/>
    <lineage>
        <taxon>Bacteria</taxon>
        <taxon>Bacillati</taxon>
        <taxon>Actinomycetota</taxon>
        <taxon>Actinomycetes</taxon>
        <taxon>Kitasatosporales</taxon>
        <taxon>Streptomycetaceae</taxon>
        <taxon>Streptomyces</taxon>
        <taxon>Streptomyces violaceusniger group</taxon>
    </lineage>
</organism>
<sequence>MDQMDRAVLVTAISEMAVLRALQLAGNRLLGKRGCSVRGPMKVVEPWSIHVHLQVQEHELNALLKGAWQIPVAVGLPDNLLDALDKHVRTLLAAGIEFRRDDLLLTLSRLPQQLELPWDSHDPCVAS</sequence>
<evidence type="ECO:0000313" key="1">
    <source>
        <dbReference type="EMBL" id="CDR18126.1"/>
    </source>
</evidence>
<dbReference type="AlphaFoldDB" id="A0A061ACJ0"/>
<protein>
    <submittedName>
        <fullName evidence="1">Uncharacterized protein</fullName>
    </submittedName>
</protein>
<dbReference type="HOGENOM" id="CLU_2036832_0_0_11"/>
<accession>A0A061ACJ0</accession>